<keyword evidence="1" id="KW-0436">Ligase</keyword>
<organism evidence="5 6">
    <name type="scientific">Zestosphaera tikiterensis</name>
    <dbReference type="NCBI Taxonomy" id="1973259"/>
    <lineage>
        <taxon>Archaea</taxon>
        <taxon>Thermoproteota</taxon>
        <taxon>Thermoprotei</taxon>
        <taxon>Desulfurococcales</taxon>
        <taxon>Desulfurococcaceae</taxon>
        <taxon>Zestosphaera</taxon>
    </lineage>
</organism>
<evidence type="ECO:0000256" key="3">
    <source>
        <dbReference type="ARBA" id="ARBA00022840"/>
    </source>
</evidence>
<dbReference type="Pfam" id="PF13380">
    <property type="entry name" value="CoA_binding_2"/>
    <property type="match status" value="1"/>
</dbReference>
<keyword evidence="3" id="KW-0067">ATP-binding</keyword>
<dbReference type="GO" id="GO:0043758">
    <property type="term" value="F:acetate-CoA ligase (ADP-forming) activity"/>
    <property type="evidence" value="ECO:0007669"/>
    <property type="project" value="InterPro"/>
</dbReference>
<keyword evidence="2" id="KW-0547">Nucleotide-binding</keyword>
<dbReference type="Pfam" id="PF13607">
    <property type="entry name" value="Succ_CoA_lig"/>
    <property type="match status" value="1"/>
</dbReference>
<reference evidence="5 6" key="1">
    <citation type="journal article" date="2018" name="Syst. Appl. Microbiol.">
        <title>A new symbiotic nanoarchaeote (Candidatus Nanoclepta minutus) and its host (Zestosphaera tikiterensis gen. nov., sp. nov.) from a New Zealand hot spring.</title>
        <authorList>
            <person name="St John E."/>
            <person name="Liu Y."/>
            <person name="Podar M."/>
            <person name="Stott M.B."/>
            <person name="Meneghin J."/>
            <person name="Chen Z."/>
            <person name="Lagutin K."/>
            <person name="Mitchell K."/>
            <person name="Reysenbach A.L."/>
        </authorList>
    </citation>
    <scope>NUCLEOTIDE SEQUENCE [LARGE SCALE GENOMIC DNA]</scope>
    <source>
        <strain evidence="5">NZ3</strain>
    </source>
</reference>
<dbReference type="AlphaFoldDB" id="A0A2R7Y7C3"/>
<gene>
    <name evidence="5" type="ORF">B7O98_03130</name>
</gene>
<feature type="domain" description="CoA-binding" evidence="4">
    <location>
        <begin position="8"/>
        <end position="103"/>
    </location>
</feature>
<dbReference type="InterPro" id="IPR003781">
    <property type="entry name" value="CoA-bd"/>
</dbReference>
<dbReference type="InterPro" id="IPR043938">
    <property type="entry name" value="Ligase_CoA_dom"/>
</dbReference>
<name>A0A2R7Y7C3_9CREN</name>
<evidence type="ECO:0000313" key="5">
    <source>
        <dbReference type="EMBL" id="PUA33430.1"/>
    </source>
</evidence>
<dbReference type="SUPFAM" id="SSF52210">
    <property type="entry name" value="Succinyl-CoA synthetase domains"/>
    <property type="match status" value="2"/>
</dbReference>
<dbReference type="SMART" id="SM00881">
    <property type="entry name" value="CoA_binding"/>
    <property type="match status" value="1"/>
</dbReference>
<dbReference type="InterPro" id="IPR032875">
    <property type="entry name" value="Succ_CoA_lig_flav_dom"/>
</dbReference>
<accession>A0A2R7Y7C3</accession>
<evidence type="ECO:0000259" key="4">
    <source>
        <dbReference type="SMART" id="SM00881"/>
    </source>
</evidence>
<comment type="caution">
    <text evidence="5">The sequence shown here is derived from an EMBL/GenBank/DDBJ whole genome shotgun (WGS) entry which is preliminary data.</text>
</comment>
<sequence length="463" mass="49769">MDRGLESLFKPRSIAVVGASRQPGKIGYEVLRNLIEYGFSGKIYPVNPKAEEILGLKNYPSVSAIPDEVDMVVVSVPANLVPDVIEDAGKKGAKVAVVISSGFKEVGRQDLEDRVVSIAKKYGMRVLGPNIFGMIYTPVRMNASFGPKDVIPGHVAFITQSGALGIALMGMTIVERIGVSAIISIGNKSDIDDADLLEYLMHDEHTKVILIYLEGVKDGRRFIEVARKVSKVKPIIVVKAGKTHVGAKAVASHTGSLAGNVVIYTTVFKQTGILEARTVEEAFDWARAFSYLPEYREGDLVVVTNGGGAGVLVTDTLALNNVLLSPPPEKLVADLKPKLPGFASLGNPIDVTGMITNEGYVDALMTALTNDKVGAVLGIYCQTAVTDPTVIASEIIRKVKELGGLNKPLVISFIGGEEVYWAIQKLNSAGIPAYPMPERAASTMAALINYYRVRERLKQNESS</sequence>
<dbReference type="InterPro" id="IPR016102">
    <property type="entry name" value="Succinyl-CoA_synth-like"/>
</dbReference>
<dbReference type="GO" id="GO:0005524">
    <property type="term" value="F:ATP binding"/>
    <property type="evidence" value="ECO:0007669"/>
    <property type="project" value="UniProtKB-KW"/>
</dbReference>
<dbReference type="InterPro" id="IPR036291">
    <property type="entry name" value="NAD(P)-bd_dom_sf"/>
</dbReference>
<dbReference type="PANTHER" id="PTHR43334">
    <property type="entry name" value="ACETATE--COA LIGASE [ADP-FORMING]"/>
    <property type="match status" value="1"/>
</dbReference>
<dbReference type="InterPro" id="IPR051538">
    <property type="entry name" value="Acyl-CoA_Synth/Transferase"/>
</dbReference>
<evidence type="ECO:0000256" key="1">
    <source>
        <dbReference type="ARBA" id="ARBA00022598"/>
    </source>
</evidence>
<proteinExistence type="predicted"/>
<protein>
    <submittedName>
        <fullName evidence="5">Acetyl CoA synthetase</fullName>
    </submittedName>
</protein>
<dbReference type="Gene3D" id="3.40.50.720">
    <property type="entry name" value="NAD(P)-binding Rossmann-like Domain"/>
    <property type="match status" value="1"/>
</dbReference>
<dbReference type="Gene3D" id="3.40.50.261">
    <property type="entry name" value="Succinyl-CoA synthetase domains"/>
    <property type="match status" value="2"/>
</dbReference>
<dbReference type="EMBL" id="NBVN01000002">
    <property type="protein sequence ID" value="PUA33430.1"/>
    <property type="molecule type" value="Genomic_DNA"/>
</dbReference>
<dbReference type="SUPFAM" id="SSF51735">
    <property type="entry name" value="NAD(P)-binding Rossmann-fold domains"/>
    <property type="match status" value="1"/>
</dbReference>
<dbReference type="Proteomes" id="UP000244093">
    <property type="component" value="Unassembled WGS sequence"/>
</dbReference>
<dbReference type="PANTHER" id="PTHR43334:SF1">
    <property type="entry name" value="3-HYDROXYPROPIONATE--COA LIGASE [ADP-FORMING]"/>
    <property type="match status" value="1"/>
</dbReference>
<evidence type="ECO:0000313" key="6">
    <source>
        <dbReference type="Proteomes" id="UP000244093"/>
    </source>
</evidence>
<evidence type="ECO:0000256" key="2">
    <source>
        <dbReference type="ARBA" id="ARBA00022741"/>
    </source>
</evidence>
<dbReference type="Pfam" id="PF19045">
    <property type="entry name" value="Ligase_CoA_2"/>
    <property type="match status" value="1"/>
</dbReference>